<dbReference type="InterPro" id="IPR024088">
    <property type="entry name" value="Tyr-tRNA-ligase_bac-type"/>
</dbReference>
<dbReference type="CDD" id="cd00805">
    <property type="entry name" value="TyrRS_core"/>
    <property type="match status" value="1"/>
</dbReference>
<evidence type="ECO:0000256" key="2">
    <source>
        <dbReference type="ARBA" id="ARBA00022490"/>
    </source>
</evidence>
<organism evidence="14 15">
    <name type="scientific">Dichotomicrobium thermohalophilum</name>
    <dbReference type="NCBI Taxonomy" id="933063"/>
    <lineage>
        <taxon>Bacteria</taxon>
        <taxon>Pseudomonadati</taxon>
        <taxon>Pseudomonadota</taxon>
        <taxon>Alphaproteobacteria</taxon>
        <taxon>Hyphomicrobiales</taxon>
        <taxon>Hyphomicrobiaceae</taxon>
        <taxon>Dichotomicrobium</taxon>
    </lineage>
</organism>
<dbReference type="InterPro" id="IPR036986">
    <property type="entry name" value="S4_RNA-bd_sf"/>
</dbReference>
<dbReference type="Gene3D" id="3.10.290.10">
    <property type="entry name" value="RNA-binding S4 domain"/>
    <property type="match status" value="1"/>
</dbReference>
<dbReference type="Gene3D" id="3.40.50.620">
    <property type="entry name" value="HUPs"/>
    <property type="match status" value="1"/>
</dbReference>
<comment type="similarity">
    <text evidence="10 11">Belongs to the class-I aminoacyl-tRNA synthetase family. TyrS type 1 subfamily.</text>
</comment>
<dbReference type="GO" id="GO:0042803">
    <property type="term" value="F:protein homodimerization activity"/>
    <property type="evidence" value="ECO:0007669"/>
    <property type="project" value="UniProtKB-ARBA"/>
</dbReference>
<keyword evidence="7 11" id="KW-0648">Protein biosynthesis</keyword>
<dbReference type="GO" id="GO:0004831">
    <property type="term" value="F:tyrosine-tRNA ligase activity"/>
    <property type="evidence" value="ECO:0007669"/>
    <property type="project" value="UniProtKB-UniRule"/>
</dbReference>
<keyword evidence="3 11" id="KW-0436">Ligase</keyword>
<feature type="domain" description="Tyrosine--tRNA ligase SYY-like C-terminal" evidence="13">
    <location>
        <begin position="347"/>
        <end position="425"/>
    </location>
</feature>
<keyword evidence="5 11" id="KW-0067">ATP-binding</keyword>
<evidence type="ECO:0000256" key="1">
    <source>
        <dbReference type="ARBA" id="ARBA00004496"/>
    </source>
</evidence>
<dbReference type="SUPFAM" id="SSF55174">
    <property type="entry name" value="Alpha-L RNA-binding motif"/>
    <property type="match status" value="1"/>
</dbReference>
<evidence type="ECO:0000256" key="11">
    <source>
        <dbReference type="HAMAP-Rule" id="MF_02006"/>
    </source>
</evidence>
<feature type="binding site" evidence="11">
    <location>
        <position position="252"/>
    </location>
    <ligand>
        <name>ATP</name>
        <dbReference type="ChEBI" id="CHEBI:30616"/>
    </ligand>
</feature>
<sequence>MSETKTARKTRSAAPTRAYKSDFLNILQERGFINQCTDEAGLDALLTSERVTGYIGFDLTAQSLHVGSLIGIMTLRWMQKCGHRPIVLLGGGTTKIGDPSGKDETRQMLSAEQIAANKESIGRIFDRFLDFREDGALFVDNDEWLSELGYIEFLRDYGRHFTINRMLTFDSVRLRLEREQPLTFIEFNYMLLQAYDFVELYKRFGCRLQMGGSDQWGNIVNGTELGRRTGTPELYGLTTPLLTTASGAKMGKTASGAIWLSPEMLSPYDYWQFWRNTEDADVGRFLRLYTELPLDEVARLEALEGAELNEAKKRLADEATALAHGREAAREAAETARQTFEQGGIAGGLPSVEVSRDDLEGGLGVLAAFVLAGLAASNGEVRRGIKGGAVRVNGEQVRDEKTQLGPSDVQDGVIKLSMGKKKHALLKVV</sequence>
<dbReference type="FunFam" id="1.10.240.10:FF:000001">
    <property type="entry name" value="Tyrosine--tRNA ligase"/>
    <property type="match status" value="1"/>
</dbReference>
<dbReference type="GO" id="GO:0005829">
    <property type="term" value="C:cytosol"/>
    <property type="evidence" value="ECO:0007669"/>
    <property type="project" value="TreeGrafter"/>
</dbReference>
<dbReference type="CDD" id="cd00165">
    <property type="entry name" value="S4"/>
    <property type="match status" value="1"/>
</dbReference>
<keyword evidence="2 11" id="KW-0963">Cytoplasm</keyword>
<dbReference type="RefSeq" id="WP_119061079.1">
    <property type="nucleotide sequence ID" value="NZ_QXDF01000001.1"/>
</dbReference>
<comment type="subunit">
    <text evidence="11">Homodimer.</text>
</comment>
<evidence type="ECO:0000256" key="8">
    <source>
        <dbReference type="ARBA" id="ARBA00023146"/>
    </source>
</evidence>
<accession>A0A397Q9S5</accession>
<dbReference type="GO" id="GO:0003723">
    <property type="term" value="F:RNA binding"/>
    <property type="evidence" value="ECO:0007669"/>
    <property type="project" value="UniProtKB-KW"/>
</dbReference>
<dbReference type="Proteomes" id="UP000266273">
    <property type="component" value="Unassembled WGS sequence"/>
</dbReference>
<keyword evidence="4 11" id="KW-0547">Nucleotide-binding</keyword>
<name>A0A397Q9S5_9HYPH</name>
<keyword evidence="8 11" id="KW-0030">Aminoacyl-tRNA synthetase</keyword>
<dbReference type="InterPro" id="IPR014729">
    <property type="entry name" value="Rossmann-like_a/b/a_fold"/>
</dbReference>
<dbReference type="NCBIfam" id="TIGR00234">
    <property type="entry name" value="tyrS"/>
    <property type="match status" value="1"/>
</dbReference>
<comment type="caution">
    <text evidence="14">The sequence shown here is derived from an EMBL/GenBank/DDBJ whole genome shotgun (WGS) entry which is preliminary data.</text>
</comment>
<dbReference type="PRINTS" id="PR01040">
    <property type="entry name" value="TRNASYNTHTYR"/>
</dbReference>
<dbReference type="Pfam" id="PF22421">
    <property type="entry name" value="SYY_C-terminal"/>
    <property type="match status" value="1"/>
</dbReference>
<comment type="caution">
    <text evidence="11">Lacks conserved residue(s) required for the propagation of feature annotation.</text>
</comment>
<evidence type="ECO:0000313" key="14">
    <source>
        <dbReference type="EMBL" id="RIA56267.1"/>
    </source>
</evidence>
<dbReference type="GO" id="GO:0005524">
    <property type="term" value="F:ATP binding"/>
    <property type="evidence" value="ECO:0007669"/>
    <property type="project" value="UniProtKB-UniRule"/>
</dbReference>
<dbReference type="PANTHER" id="PTHR11766:SF0">
    <property type="entry name" value="TYROSINE--TRNA LIGASE, MITOCHONDRIAL"/>
    <property type="match status" value="1"/>
</dbReference>
<dbReference type="InterPro" id="IPR024107">
    <property type="entry name" value="Tyr-tRNA-ligase_bac_1"/>
</dbReference>
<evidence type="ECO:0000256" key="10">
    <source>
        <dbReference type="ARBA" id="ARBA00060965"/>
    </source>
</evidence>
<dbReference type="OrthoDB" id="9804243at2"/>
<comment type="subcellular location">
    <subcellularLocation>
        <location evidence="1 11">Cytoplasm</location>
    </subcellularLocation>
</comment>
<comment type="function">
    <text evidence="11">Catalyzes the attachment of tyrosine to tRNA(Tyr) in a two-step reaction: tyrosine is first activated by ATP to form Tyr-AMP and then transferred to the acceptor end of tRNA(Tyr).</text>
</comment>
<dbReference type="GO" id="GO:0006437">
    <property type="term" value="P:tyrosyl-tRNA aminoacylation"/>
    <property type="evidence" value="ECO:0007669"/>
    <property type="project" value="UniProtKB-UniRule"/>
</dbReference>
<gene>
    <name evidence="11" type="primary">tyrS</name>
    <name evidence="14" type="ORF">BXY53_1370</name>
</gene>
<evidence type="ECO:0000256" key="9">
    <source>
        <dbReference type="ARBA" id="ARBA00048248"/>
    </source>
</evidence>
<dbReference type="FunFam" id="3.40.50.620:FF:000008">
    <property type="entry name" value="Tyrosine--tRNA ligase"/>
    <property type="match status" value="1"/>
</dbReference>
<dbReference type="PROSITE" id="PS50889">
    <property type="entry name" value="S4"/>
    <property type="match status" value="1"/>
</dbReference>
<evidence type="ECO:0000313" key="15">
    <source>
        <dbReference type="Proteomes" id="UP000266273"/>
    </source>
</evidence>
<dbReference type="PANTHER" id="PTHR11766">
    <property type="entry name" value="TYROSYL-TRNA SYNTHETASE"/>
    <property type="match status" value="1"/>
</dbReference>
<dbReference type="HAMAP" id="MF_02006">
    <property type="entry name" value="Tyr_tRNA_synth_type1"/>
    <property type="match status" value="1"/>
</dbReference>
<evidence type="ECO:0000256" key="12">
    <source>
        <dbReference type="PROSITE-ProRule" id="PRU00182"/>
    </source>
</evidence>
<dbReference type="AlphaFoldDB" id="A0A397Q9S5"/>
<evidence type="ECO:0000256" key="7">
    <source>
        <dbReference type="ARBA" id="ARBA00022917"/>
    </source>
</evidence>
<evidence type="ECO:0000256" key="4">
    <source>
        <dbReference type="ARBA" id="ARBA00022741"/>
    </source>
</evidence>
<feature type="binding site" evidence="11">
    <location>
        <position position="193"/>
    </location>
    <ligand>
        <name>L-tyrosine</name>
        <dbReference type="ChEBI" id="CHEBI:58315"/>
    </ligand>
</feature>
<proteinExistence type="inferred from homology"/>
<reference evidence="14 15" key="1">
    <citation type="submission" date="2018-08" db="EMBL/GenBank/DDBJ databases">
        <title>Genomic Encyclopedia of Archaeal and Bacterial Type Strains, Phase II (KMG-II): from individual species to whole genera.</title>
        <authorList>
            <person name="Goeker M."/>
        </authorList>
    </citation>
    <scope>NUCLEOTIDE SEQUENCE [LARGE SCALE GENOMIC DNA]</scope>
    <source>
        <strain evidence="14 15">DSM 5002</strain>
    </source>
</reference>
<dbReference type="SUPFAM" id="SSF52374">
    <property type="entry name" value="Nucleotidylyl transferase"/>
    <property type="match status" value="1"/>
</dbReference>
<dbReference type="EMBL" id="QXDF01000001">
    <property type="protein sequence ID" value="RIA56267.1"/>
    <property type="molecule type" value="Genomic_DNA"/>
</dbReference>
<feature type="binding site" evidence="11">
    <location>
        <position position="54"/>
    </location>
    <ligand>
        <name>L-tyrosine</name>
        <dbReference type="ChEBI" id="CHEBI:58315"/>
    </ligand>
</feature>
<dbReference type="InterPro" id="IPR002305">
    <property type="entry name" value="aa-tRNA-synth_Ic"/>
</dbReference>
<dbReference type="Gene3D" id="1.10.240.10">
    <property type="entry name" value="Tyrosyl-Transfer RNA Synthetase"/>
    <property type="match status" value="1"/>
</dbReference>
<keyword evidence="15" id="KW-1185">Reference proteome</keyword>
<evidence type="ECO:0000259" key="13">
    <source>
        <dbReference type="Pfam" id="PF22421"/>
    </source>
</evidence>
<protein>
    <recommendedName>
        <fullName evidence="11">Tyrosine--tRNA ligase</fullName>
        <ecNumber evidence="11">6.1.1.1</ecNumber>
    </recommendedName>
    <alternativeName>
        <fullName evidence="11">Tyrosyl-tRNA synthetase</fullName>
        <shortName evidence="11">TyrRS</shortName>
    </alternativeName>
</protein>
<comment type="catalytic activity">
    <reaction evidence="9 11">
        <text>tRNA(Tyr) + L-tyrosine + ATP = L-tyrosyl-tRNA(Tyr) + AMP + diphosphate + H(+)</text>
        <dbReference type="Rhea" id="RHEA:10220"/>
        <dbReference type="Rhea" id="RHEA-COMP:9706"/>
        <dbReference type="Rhea" id="RHEA-COMP:9707"/>
        <dbReference type="ChEBI" id="CHEBI:15378"/>
        <dbReference type="ChEBI" id="CHEBI:30616"/>
        <dbReference type="ChEBI" id="CHEBI:33019"/>
        <dbReference type="ChEBI" id="CHEBI:58315"/>
        <dbReference type="ChEBI" id="CHEBI:78442"/>
        <dbReference type="ChEBI" id="CHEBI:78536"/>
        <dbReference type="ChEBI" id="CHEBI:456215"/>
        <dbReference type="EC" id="6.1.1.1"/>
    </reaction>
</comment>
<keyword evidence="6 12" id="KW-0694">RNA-binding</keyword>
<dbReference type="InterPro" id="IPR002307">
    <property type="entry name" value="Tyr-tRNA-ligase"/>
</dbReference>
<dbReference type="InterPro" id="IPR054608">
    <property type="entry name" value="SYY-like_C"/>
</dbReference>
<dbReference type="Pfam" id="PF00579">
    <property type="entry name" value="tRNA-synt_1b"/>
    <property type="match status" value="1"/>
</dbReference>
<evidence type="ECO:0000256" key="5">
    <source>
        <dbReference type="ARBA" id="ARBA00022840"/>
    </source>
</evidence>
<evidence type="ECO:0000256" key="3">
    <source>
        <dbReference type="ARBA" id="ARBA00022598"/>
    </source>
</evidence>
<feature type="short sequence motif" description="'KMSKS' region" evidence="11">
    <location>
        <begin position="249"/>
        <end position="253"/>
    </location>
</feature>
<evidence type="ECO:0000256" key="6">
    <source>
        <dbReference type="ARBA" id="ARBA00022884"/>
    </source>
</evidence>
<feature type="binding site" evidence="11">
    <location>
        <position position="189"/>
    </location>
    <ligand>
        <name>L-tyrosine</name>
        <dbReference type="ChEBI" id="CHEBI:58315"/>
    </ligand>
</feature>
<dbReference type="EC" id="6.1.1.1" evidence="11"/>